<accession>A0A391P2W2</accession>
<evidence type="ECO:0000313" key="2">
    <source>
        <dbReference type="EMBL" id="GCA65228.1"/>
    </source>
</evidence>
<dbReference type="Proteomes" id="UP000265618">
    <property type="component" value="Unassembled WGS sequence"/>
</dbReference>
<reference evidence="2 3" key="1">
    <citation type="journal article" date="2018" name="PLoS ONE">
        <title>The draft genome of Kipferlia bialata reveals reductive genome evolution in fornicate parasites.</title>
        <authorList>
            <person name="Tanifuji G."/>
            <person name="Takabayashi S."/>
            <person name="Kume K."/>
            <person name="Takagi M."/>
            <person name="Nakayama T."/>
            <person name="Kamikawa R."/>
            <person name="Inagaki Y."/>
            <person name="Hashimoto T."/>
        </authorList>
    </citation>
    <scope>NUCLEOTIDE SEQUENCE [LARGE SCALE GENOMIC DNA]</scope>
    <source>
        <strain evidence="2">NY0173</strain>
    </source>
</reference>
<gene>
    <name evidence="2" type="ORF">KIPB_016608</name>
</gene>
<keyword evidence="1" id="KW-0812">Transmembrane</keyword>
<dbReference type="AlphaFoldDB" id="A0A391P2W2"/>
<organism evidence="2 3">
    <name type="scientific">Kipferlia bialata</name>
    <dbReference type="NCBI Taxonomy" id="797122"/>
    <lineage>
        <taxon>Eukaryota</taxon>
        <taxon>Metamonada</taxon>
        <taxon>Carpediemonas-like organisms</taxon>
        <taxon>Kipferlia</taxon>
    </lineage>
</organism>
<protein>
    <submittedName>
        <fullName evidence="2">Uncharacterized protein</fullName>
    </submittedName>
</protein>
<name>A0A391P2W2_9EUKA</name>
<evidence type="ECO:0000256" key="1">
    <source>
        <dbReference type="SAM" id="Phobius"/>
    </source>
</evidence>
<evidence type="ECO:0000313" key="3">
    <source>
        <dbReference type="Proteomes" id="UP000265618"/>
    </source>
</evidence>
<feature type="non-terminal residue" evidence="2">
    <location>
        <position position="1"/>
    </location>
</feature>
<keyword evidence="1" id="KW-0472">Membrane</keyword>
<sequence>LQLEYEYGSRDTSQVLLNLCLCLSLSLCLSVSLSLFPPFSAPQLWEHNPDLNCEHIVPQSFFDKQYV</sequence>
<feature type="transmembrane region" description="Helical" evidence="1">
    <location>
        <begin position="15"/>
        <end position="36"/>
    </location>
</feature>
<comment type="caution">
    <text evidence="2">The sequence shown here is derived from an EMBL/GenBank/DDBJ whole genome shotgun (WGS) entry which is preliminary data.</text>
</comment>
<keyword evidence="1" id="KW-1133">Transmembrane helix</keyword>
<dbReference type="EMBL" id="BDIP01010286">
    <property type="protein sequence ID" value="GCA65228.1"/>
    <property type="molecule type" value="Genomic_DNA"/>
</dbReference>
<proteinExistence type="predicted"/>
<keyword evidence="3" id="KW-1185">Reference proteome</keyword>